<dbReference type="Proteomes" id="UP001163603">
    <property type="component" value="Chromosome 3"/>
</dbReference>
<keyword evidence="2" id="KW-1185">Reference proteome</keyword>
<evidence type="ECO:0000313" key="2">
    <source>
        <dbReference type="Proteomes" id="UP001163603"/>
    </source>
</evidence>
<gene>
    <name evidence="1" type="ORF">Pint_04558</name>
</gene>
<organism evidence="1 2">
    <name type="scientific">Pistacia integerrima</name>
    <dbReference type="NCBI Taxonomy" id="434235"/>
    <lineage>
        <taxon>Eukaryota</taxon>
        <taxon>Viridiplantae</taxon>
        <taxon>Streptophyta</taxon>
        <taxon>Embryophyta</taxon>
        <taxon>Tracheophyta</taxon>
        <taxon>Spermatophyta</taxon>
        <taxon>Magnoliopsida</taxon>
        <taxon>eudicotyledons</taxon>
        <taxon>Gunneridae</taxon>
        <taxon>Pentapetalae</taxon>
        <taxon>rosids</taxon>
        <taxon>malvids</taxon>
        <taxon>Sapindales</taxon>
        <taxon>Anacardiaceae</taxon>
        <taxon>Pistacia</taxon>
    </lineage>
</organism>
<evidence type="ECO:0000313" key="1">
    <source>
        <dbReference type="EMBL" id="KAJ0045114.1"/>
    </source>
</evidence>
<dbReference type="EMBL" id="CM047738">
    <property type="protein sequence ID" value="KAJ0045114.1"/>
    <property type="molecule type" value="Genomic_DNA"/>
</dbReference>
<accession>A0ACC0Z2U0</accession>
<comment type="caution">
    <text evidence="1">The sequence shown here is derived from an EMBL/GenBank/DDBJ whole genome shotgun (WGS) entry which is preliminary data.</text>
</comment>
<reference evidence="2" key="1">
    <citation type="journal article" date="2023" name="G3 (Bethesda)">
        <title>Genome assembly and association tests identify interacting loci associated with vigor, precocity, and sex in interspecific pistachio rootstocks.</title>
        <authorList>
            <person name="Palmer W."/>
            <person name="Jacygrad E."/>
            <person name="Sagayaradj S."/>
            <person name="Cavanaugh K."/>
            <person name="Han R."/>
            <person name="Bertier L."/>
            <person name="Beede B."/>
            <person name="Kafkas S."/>
            <person name="Golino D."/>
            <person name="Preece J."/>
            <person name="Michelmore R."/>
        </authorList>
    </citation>
    <scope>NUCLEOTIDE SEQUENCE [LARGE SCALE GENOMIC DNA]</scope>
</reference>
<protein>
    <submittedName>
        <fullName evidence="1">Uncharacterized protein</fullName>
    </submittedName>
</protein>
<sequence length="942" mass="106422">MAYSSVASSLNAFLLLSALLYATIVSCSGSEISYSDHCASVVPELTPNDPEFTTLPFPTGQYGYYEGGDKILNPNSSQYSSSERKTMLFQTDDVYSTGHPGVFKVDGSLILNSWNLNLRAPGITYSQSVFRSTMSSGQGALSFSLKGFWSNSSGKLCMVGSSSSFSPEGNILHRTAVLKLNGVRNSSDITSLVSGTLQSLSSADDSSYFEPISLLIFPEVNYKYTKASKDLIENEFSGEKNVAEANSSLRLQASTTVCSIFERAYTTFELEYESDCNSTKTCNPFGDGVGYLPRVMSLNKLQCSADGRNLRFLVEFSNSSYSGYYYYSPFNPNTTFVGEGTWDWKKNRLCVVACRILNNNGALEDSHVEDCSIRLTLRFPAIWSIRNRTAMLGQIWSQKTENGEGYFDRIVFRSTEDGWLRLPGLKYMYTAIEKVKNISCLTKKLPIRNGGEKYPDGYSYEMSFDMSVRNSRQEIGWGSSFQISIGDQISQSSEYSSKPFSSSRPVSSGVEGNTSITRPLNISYKISLSPYYYARLDSVKTLFNTSLSEKYGRVEIFVEGLYDPETGCLRMVGCRYLALSNQKLTNDSMDCEVLVHLQFPPLNAKKDGVYIRGTITSARNKSDPLYFKPLYVTSTASYTFLERQSIWRMDLEILMALVSNTLACVFVVFQLLYVKRNPGVLPFISLLMLTILTLGHMIVLVLNFEALFLRTGNRQSVFLGSGGWLEVHEVIVRIVTMVAFLLQFRLLQLSLSKRMGDNNHKALWAAEKKALFVSLPLYLAGGLITFYSSWRNNNVGFATRYYYSSRFDDNQHSLWRDLRSYAGFILDGFLFPQILLNMFYNSRENVLSRLFYIGFTFVRLVPHAYDLYRAHNYVQNFDGSYIYADHAADFYSTAWDVTIPLMGILFAAIIYLQQRFGGRCFFPRRFRELEVIYEKVPEASEE</sequence>
<name>A0ACC0Z2U0_9ROSI</name>
<proteinExistence type="predicted"/>